<reference evidence="2" key="1">
    <citation type="journal article" date="2021" name="Genome Biol. Evol.">
        <title>The assembled and annotated genome of the fairy-ring fungus Marasmius oreades.</title>
        <authorList>
            <person name="Hiltunen M."/>
            <person name="Ament-Velasquez S.L."/>
            <person name="Johannesson H."/>
        </authorList>
    </citation>
    <scope>NUCLEOTIDE SEQUENCE</scope>
    <source>
        <strain evidence="2">03SP1</strain>
    </source>
</reference>
<name>A0A9P7RNK2_9AGAR</name>
<dbReference type="KEGG" id="more:E1B28_002780"/>
<feature type="compositionally biased region" description="Basic and acidic residues" evidence="1">
    <location>
        <begin position="1"/>
        <end position="15"/>
    </location>
</feature>
<gene>
    <name evidence="2" type="ORF">E1B28_002780</name>
</gene>
<dbReference type="AlphaFoldDB" id="A0A9P7RNK2"/>
<sequence>MCAPLTDREPQRTTEGDGFPDAISKYSNLCRHIQSSSKTHPSLVFNAYQQPGVLIPFFRTPTHSCIWIRTDPGFLLYVRSLGTTVAMDVKLTS</sequence>
<evidence type="ECO:0000256" key="1">
    <source>
        <dbReference type="SAM" id="MobiDB-lite"/>
    </source>
</evidence>
<evidence type="ECO:0000313" key="3">
    <source>
        <dbReference type="Proteomes" id="UP001049176"/>
    </source>
</evidence>
<dbReference type="RefSeq" id="XP_043003330.1">
    <property type="nucleotide sequence ID" value="XM_043159725.1"/>
</dbReference>
<keyword evidence="3" id="KW-1185">Reference proteome</keyword>
<comment type="caution">
    <text evidence="2">The sequence shown here is derived from an EMBL/GenBank/DDBJ whole genome shotgun (WGS) entry which is preliminary data.</text>
</comment>
<dbReference type="EMBL" id="CM032190">
    <property type="protein sequence ID" value="KAG7086859.1"/>
    <property type="molecule type" value="Genomic_DNA"/>
</dbReference>
<dbReference type="GeneID" id="66071856"/>
<accession>A0A9P7RNK2</accession>
<organism evidence="2 3">
    <name type="scientific">Marasmius oreades</name>
    <name type="common">fairy-ring Marasmius</name>
    <dbReference type="NCBI Taxonomy" id="181124"/>
    <lineage>
        <taxon>Eukaryota</taxon>
        <taxon>Fungi</taxon>
        <taxon>Dikarya</taxon>
        <taxon>Basidiomycota</taxon>
        <taxon>Agaricomycotina</taxon>
        <taxon>Agaricomycetes</taxon>
        <taxon>Agaricomycetidae</taxon>
        <taxon>Agaricales</taxon>
        <taxon>Marasmiineae</taxon>
        <taxon>Marasmiaceae</taxon>
        <taxon>Marasmius</taxon>
    </lineage>
</organism>
<proteinExistence type="predicted"/>
<dbReference type="Proteomes" id="UP001049176">
    <property type="component" value="Chromosome 10"/>
</dbReference>
<evidence type="ECO:0000313" key="2">
    <source>
        <dbReference type="EMBL" id="KAG7086859.1"/>
    </source>
</evidence>
<protein>
    <submittedName>
        <fullName evidence="2">Uncharacterized protein</fullName>
    </submittedName>
</protein>
<feature type="region of interest" description="Disordered" evidence="1">
    <location>
        <begin position="1"/>
        <end position="20"/>
    </location>
</feature>